<protein>
    <submittedName>
        <fullName evidence="1">Uncharacterized protein</fullName>
    </submittedName>
</protein>
<proteinExistence type="predicted"/>
<dbReference type="EMBL" id="JAEVHL010000527">
    <property type="protein sequence ID" value="MBM0280182.1"/>
    <property type="molecule type" value="Genomic_DNA"/>
</dbReference>
<keyword evidence="2" id="KW-1185">Reference proteome</keyword>
<dbReference type="RefSeq" id="WP_203152493.1">
    <property type="nucleotide sequence ID" value="NZ_JAEVHL010000527.1"/>
</dbReference>
<dbReference type="Proteomes" id="UP000622245">
    <property type="component" value="Unassembled WGS sequence"/>
</dbReference>
<evidence type="ECO:0000313" key="2">
    <source>
        <dbReference type="Proteomes" id="UP000622245"/>
    </source>
</evidence>
<reference evidence="1 2" key="1">
    <citation type="submission" date="2021-01" db="EMBL/GenBank/DDBJ databases">
        <title>Draft genome sequence of Micromonospora sp. strain STR1s_6.</title>
        <authorList>
            <person name="Karlyshev A."/>
            <person name="Jawad R."/>
        </authorList>
    </citation>
    <scope>NUCLEOTIDE SEQUENCE [LARGE SCALE GENOMIC DNA]</scope>
    <source>
        <strain evidence="1 2">STR1S-6</strain>
    </source>
</reference>
<sequence length="118" mass="12700">TWSTCQHPVSDDCNGSYDGDLNKAGYARATQFHPGGDERAVTITVWGDNMDPSRPGQKAAAGSPKYLLDIEFHPAGMGETVAAAGIVDLMNLLATWTPMVQTAMICDDAAEQWKKDNL</sequence>
<evidence type="ECO:0000313" key="1">
    <source>
        <dbReference type="EMBL" id="MBM0280182.1"/>
    </source>
</evidence>
<accession>A0ABS1YSD3</accession>
<gene>
    <name evidence="1" type="ORF">JM949_36120</name>
</gene>
<organism evidence="1 2">
    <name type="scientific">Micromonospora tarensis</name>
    <dbReference type="NCBI Taxonomy" id="2806100"/>
    <lineage>
        <taxon>Bacteria</taxon>
        <taxon>Bacillati</taxon>
        <taxon>Actinomycetota</taxon>
        <taxon>Actinomycetes</taxon>
        <taxon>Micromonosporales</taxon>
        <taxon>Micromonosporaceae</taxon>
        <taxon>Micromonospora</taxon>
    </lineage>
</organism>
<name>A0ABS1YSD3_9ACTN</name>
<feature type="non-terminal residue" evidence="1">
    <location>
        <position position="1"/>
    </location>
</feature>
<comment type="caution">
    <text evidence="1">The sequence shown here is derived from an EMBL/GenBank/DDBJ whole genome shotgun (WGS) entry which is preliminary data.</text>
</comment>